<gene>
    <name evidence="2" type="ORF">HJG63_008042</name>
</gene>
<comment type="caution">
    <text evidence="2">The sequence shown here is derived from an EMBL/GenBank/DDBJ whole genome shotgun (WGS) entry which is preliminary data.</text>
</comment>
<evidence type="ECO:0000313" key="2">
    <source>
        <dbReference type="EMBL" id="KAF6506256.1"/>
    </source>
</evidence>
<evidence type="ECO:0000313" key="3">
    <source>
        <dbReference type="Proteomes" id="UP000593571"/>
    </source>
</evidence>
<reference evidence="2 3" key="1">
    <citation type="journal article" date="2020" name="Nature">
        <title>Six reference-quality genomes reveal evolution of bat adaptations.</title>
        <authorList>
            <person name="Jebb D."/>
            <person name="Huang Z."/>
            <person name="Pippel M."/>
            <person name="Hughes G.M."/>
            <person name="Lavrichenko K."/>
            <person name="Devanna P."/>
            <person name="Winkler S."/>
            <person name="Jermiin L.S."/>
            <person name="Skirmuntt E.C."/>
            <person name="Katzourakis A."/>
            <person name="Burkitt-Gray L."/>
            <person name="Ray D.A."/>
            <person name="Sullivan K.A.M."/>
            <person name="Roscito J.G."/>
            <person name="Kirilenko B.M."/>
            <person name="Davalos L.M."/>
            <person name="Corthals A.P."/>
            <person name="Power M.L."/>
            <person name="Jones G."/>
            <person name="Ransome R.D."/>
            <person name="Dechmann D.K.N."/>
            <person name="Locatelli A.G."/>
            <person name="Puechmaille S.J."/>
            <person name="Fedrigo O."/>
            <person name="Jarvis E.D."/>
            <person name="Hiller M."/>
            <person name="Vernes S.C."/>
            <person name="Myers E.W."/>
            <person name="Teeling E.C."/>
        </authorList>
    </citation>
    <scope>NUCLEOTIDE SEQUENCE [LARGE SCALE GENOMIC DNA]</scope>
    <source>
        <strain evidence="2">MRouAeg1</strain>
        <tissue evidence="2">Muscle</tissue>
    </source>
</reference>
<feature type="compositionally biased region" description="Basic residues" evidence="1">
    <location>
        <begin position="1"/>
        <end position="12"/>
    </location>
</feature>
<dbReference type="AlphaFoldDB" id="A0A7J8KBK3"/>
<accession>A0A7J8KBK3</accession>
<sequence length="137" mass="14988">MIPALKNKRTNKNRNEEEGRTKSKIRKGTGEETKTRDRRRRKATWAARRAGGGRGGQVPGGSVNPASCARAGPGRRCPGRCEPGASGDVRGKQGSQSPKPEAAEAPNRVYVYTRFQAPRLLRRLHFSSSSLKGNQFT</sequence>
<evidence type="ECO:0000256" key="1">
    <source>
        <dbReference type="SAM" id="MobiDB-lite"/>
    </source>
</evidence>
<dbReference type="Proteomes" id="UP000593571">
    <property type="component" value="Unassembled WGS sequence"/>
</dbReference>
<name>A0A7J8KBK3_ROUAE</name>
<feature type="region of interest" description="Disordered" evidence="1">
    <location>
        <begin position="1"/>
        <end position="105"/>
    </location>
</feature>
<protein>
    <submittedName>
        <fullName evidence="2">Uncharacterized protein</fullName>
    </submittedName>
</protein>
<dbReference type="EMBL" id="JACASE010000001">
    <property type="protein sequence ID" value="KAF6506256.1"/>
    <property type="molecule type" value="Genomic_DNA"/>
</dbReference>
<proteinExistence type="predicted"/>
<feature type="compositionally biased region" description="Gly residues" evidence="1">
    <location>
        <begin position="50"/>
        <end position="59"/>
    </location>
</feature>
<organism evidence="2 3">
    <name type="scientific">Rousettus aegyptiacus</name>
    <name type="common">Egyptian fruit bat</name>
    <name type="synonym">Pteropus aegyptiacus</name>
    <dbReference type="NCBI Taxonomy" id="9407"/>
    <lineage>
        <taxon>Eukaryota</taxon>
        <taxon>Metazoa</taxon>
        <taxon>Chordata</taxon>
        <taxon>Craniata</taxon>
        <taxon>Vertebrata</taxon>
        <taxon>Euteleostomi</taxon>
        <taxon>Mammalia</taxon>
        <taxon>Eutheria</taxon>
        <taxon>Laurasiatheria</taxon>
        <taxon>Chiroptera</taxon>
        <taxon>Yinpterochiroptera</taxon>
        <taxon>Pteropodoidea</taxon>
        <taxon>Pteropodidae</taxon>
        <taxon>Rousettinae</taxon>
        <taxon>Rousettus</taxon>
    </lineage>
</organism>
<feature type="compositionally biased region" description="Low complexity" evidence="1">
    <location>
        <begin position="68"/>
        <end position="85"/>
    </location>
</feature>
<keyword evidence="3" id="KW-1185">Reference proteome</keyword>